<dbReference type="Pfam" id="PF07282">
    <property type="entry name" value="Cas12f1-like_TNB"/>
    <property type="match status" value="1"/>
</dbReference>
<evidence type="ECO:0000313" key="8">
    <source>
        <dbReference type="Proteomes" id="UP000663452"/>
    </source>
</evidence>
<evidence type="ECO:0000259" key="5">
    <source>
        <dbReference type="Pfam" id="PF01385"/>
    </source>
</evidence>
<dbReference type="InterPro" id="IPR010095">
    <property type="entry name" value="Cas12f1-like_TNB"/>
</dbReference>
<sequence length="348" mass="40332">MKKELKTHEPFKSFGSQAAQQTLSVLDEAWKSFFASIKDWGKNKSKYLGMPKMPKYKDKQGRQVVILSNIQFKRIDGCIKFSWLPFRNFKIPTKVTDKLMQIRFVPRGSHYTMEIVYEIDIPLANIESNRIASIDLGIDNFATVSNNTGNKPFIINGKIIKSMNQYYNKKKAKSQSDLMKKNNKKWSNALQSLTDKRANKLRNHIHKSSRYIVDWCADHQIDTLVVGKNKNWKQEARMGKTNNQTFVYIPFEMLIRQLRYKCENIGIKFVETEESYTSGTSFLDEELPIKSNYNKSRRIHRGMFISNLGIKINADLNGSYQIMKKVFPNAFGDGIEGVHLHPVRVNLV</sequence>
<dbReference type="Pfam" id="PF01385">
    <property type="entry name" value="OrfB_IS605"/>
    <property type="match status" value="1"/>
</dbReference>
<evidence type="ECO:0000313" key="7">
    <source>
        <dbReference type="EMBL" id="QSF43384.1"/>
    </source>
</evidence>
<comment type="similarity">
    <text evidence="1">In the C-terminal section; belongs to the transposase 35 family.</text>
</comment>
<keyword evidence="4" id="KW-0233">DNA recombination</keyword>
<evidence type="ECO:0000256" key="2">
    <source>
        <dbReference type="ARBA" id="ARBA00022578"/>
    </source>
</evidence>
<evidence type="ECO:0000256" key="3">
    <source>
        <dbReference type="ARBA" id="ARBA00023125"/>
    </source>
</evidence>
<protein>
    <submittedName>
        <fullName evidence="7">Transposase</fullName>
    </submittedName>
</protein>
<organism evidence="7 8">
    <name type="scientific">Paenibacillus tianjinensis</name>
    <dbReference type="NCBI Taxonomy" id="2810347"/>
    <lineage>
        <taxon>Bacteria</taxon>
        <taxon>Bacillati</taxon>
        <taxon>Bacillota</taxon>
        <taxon>Bacilli</taxon>
        <taxon>Bacillales</taxon>
        <taxon>Paenibacillaceae</taxon>
        <taxon>Paenibacillus</taxon>
    </lineage>
</organism>
<keyword evidence="3" id="KW-0238">DNA-binding</keyword>
<keyword evidence="8" id="KW-1185">Reference proteome</keyword>
<dbReference type="InterPro" id="IPR001959">
    <property type="entry name" value="Transposase"/>
</dbReference>
<dbReference type="Proteomes" id="UP000663452">
    <property type="component" value="Chromosome"/>
</dbReference>
<feature type="domain" description="Probable transposase IS891/IS1136/IS1341" evidence="5">
    <location>
        <begin position="115"/>
        <end position="232"/>
    </location>
</feature>
<name>A0ABX7L8N0_9BACL</name>
<accession>A0ABX7L8N0</accession>
<keyword evidence="2" id="KW-0815">Transposition</keyword>
<proteinExistence type="inferred from homology"/>
<evidence type="ECO:0000256" key="1">
    <source>
        <dbReference type="ARBA" id="ARBA00008761"/>
    </source>
</evidence>
<dbReference type="NCBIfam" id="NF040570">
    <property type="entry name" value="guided_TnpB"/>
    <property type="match status" value="1"/>
</dbReference>
<evidence type="ECO:0000259" key="6">
    <source>
        <dbReference type="Pfam" id="PF07282"/>
    </source>
</evidence>
<dbReference type="EMBL" id="CP070969">
    <property type="protein sequence ID" value="QSF43384.1"/>
    <property type="molecule type" value="Genomic_DNA"/>
</dbReference>
<dbReference type="NCBIfam" id="TIGR01766">
    <property type="entry name" value="IS200/IS605 family accessory protein TnpB-like domain"/>
    <property type="match status" value="1"/>
</dbReference>
<gene>
    <name evidence="7" type="ORF">JRJ22_19145</name>
</gene>
<feature type="domain" description="Cas12f1-like TNB" evidence="6">
    <location>
        <begin position="251"/>
        <end position="322"/>
    </location>
</feature>
<evidence type="ECO:0000256" key="4">
    <source>
        <dbReference type="ARBA" id="ARBA00023172"/>
    </source>
</evidence>
<reference evidence="7 8" key="1">
    <citation type="submission" date="2021-02" db="EMBL/GenBank/DDBJ databases">
        <title>Paenibacillus tianjinensis sp. nov.</title>
        <authorList>
            <person name="Liu H."/>
        </authorList>
    </citation>
    <scope>NUCLEOTIDE SEQUENCE [LARGE SCALE GENOMIC DNA]</scope>
    <source>
        <strain evidence="7 8">TB2019</strain>
    </source>
</reference>